<comment type="caution">
    <text evidence="2">The sequence shown here is derived from an EMBL/GenBank/DDBJ whole genome shotgun (WGS) entry which is preliminary data.</text>
</comment>
<keyword evidence="3" id="KW-1185">Reference proteome</keyword>
<sequence length="227" mass="24717">MSPRRKSLDSSDSSDSDSDSSHKIWKKEKKDKHGDKHKHKEDKHKDKHGPPQFPSNAPMTSPPPPNYTPNPPSSGYRLPLATTQAFPANAQQLGPPPCTDLDGSPIYIGSALFDNSVHPCKIGPHLQTYAAVAYAGAELLHSGRFDLLPFLPEQMEWVHTSGGRIPQGRRPVEGGYEESGAKLYHAIATIDGLRVPGKTGEHLGAANVSFGGAEHVVRDGYEVLCWR</sequence>
<dbReference type="STRING" id="97359.A0A550CIV0"/>
<gene>
    <name evidence="2" type="ORF">BD626DRAFT_489603</name>
</gene>
<accession>A0A550CIV0</accession>
<feature type="region of interest" description="Disordered" evidence="1">
    <location>
        <begin position="1"/>
        <end position="79"/>
    </location>
</feature>
<feature type="compositionally biased region" description="Basic residues" evidence="1">
    <location>
        <begin position="23"/>
        <end position="47"/>
    </location>
</feature>
<protein>
    <submittedName>
        <fullName evidence="2">Uncharacterized protein</fullName>
    </submittedName>
</protein>
<evidence type="ECO:0000256" key="1">
    <source>
        <dbReference type="SAM" id="MobiDB-lite"/>
    </source>
</evidence>
<dbReference type="EMBL" id="VDMD01000006">
    <property type="protein sequence ID" value="TRM64693.1"/>
    <property type="molecule type" value="Genomic_DNA"/>
</dbReference>
<dbReference type="PANTHER" id="PTHR31649:SF1">
    <property type="entry name" value="FARNESOIC ACID O-METHYL TRANSFERASE DOMAIN-CONTAINING PROTEIN"/>
    <property type="match status" value="1"/>
</dbReference>
<dbReference type="SMART" id="SM00696">
    <property type="entry name" value="DM9"/>
    <property type="match status" value="1"/>
</dbReference>
<evidence type="ECO:0000313" key="2">
    <source>
        <dbReference type="EMBL" id="TRM64693.1"/>
    </source>
</evidence>
<dbReference type="AlphaFoldDB" id="A0A550CIV0"/>
<name>A0A550CIV0_9AGAR</name>
<reference evidence="2 3" key="1">
    <citation type="journal article" date="2019" name="New Phytol.">
        <title>Comparative genomics reveals unique wood-decay strategies and fruiting body development in the Schizophyllaceae.</title>
        <authorList>
            <person name="Almasi E."/>
            <person name="Sahu N."/>
            <person name="Krizsan K."/>
            <person name="Balint B."/>
            <person name="Kovacs G.M."/>
            <person name="Kiss B."/>
            <person name="Cseklye J."/>
            <person name="Drula E."/>
            <person name="Henrissat B."/>
            <person name="Nagy I."/>
            <person name="Chovatia M."/>
            <person name="Adam C."/>
            <person name="LaButti K."/>
            <person name="Lipzen A."/>
            <person name="Riley R."/>
            <person name="Grigoriev I.V."/>
            <person name="Nagy L.G."/>
        </authorList>
    </citation>
    <scope>NUCLEOTIDE SEQUENCE [LARGE SCALE GENOMIC DNA]</scope>
    <source>
        <strain evidence="2 3">NL-1724</strain>
    </source>
</reference>
<dbReference type="Pfam" id="PF11901">
    <property type="entry name" value="DM9"/>
    <property type="match status" value="1"/>
</dbReference>
<organism evidence="2 3">
    <name type="scientific">Schizophyllum amplum</name>
    <dbReference type="NCBI Taxonomy" id="97359"/>
    <lineage>
        <taxon>Eukaryota</taxon>
        <taxon>Fungi</taxon>
        <taxon>Dikarya</taxon>
        <taxon>Basidiomycota</taxon>
        <taxon>Agaricomycotina</taxon>
        <taxon>Agaricomycetes</taxon>
        <taxon>Agaricomycetidae</taxon>
        <taxon>Agaricales</taxon>
        <taxon>Schizophyllaceae</taxon>
        <taxon>Schizophyllum</taxon>
    </lineage>
</organism>
<feature type="compositionally biased region" description="Pro residues" evidence="1">
    <location>
        <begin position="60"/>
        <end position="72"/>
    </location>
</feature>
<dbReference type="OrthoDB" id="2142040at2759"/>
<proteinExistence type="predicted"/>
<evidence type="ECO:0000313" key="3">
    <source>
        <dbReference type="Proteomes" id="UP000320762"/>
    </source>
</evidence>
<dbReference type="PANTHER" id="PTHR31649">
    <property type="entry name" value="AGAP009604-PA"/>
    <property type="match status" value="1"/>
</dbReference>
<dbReference type="InterPro" id="IPR006616">
    <property type="entry name" value="DM9_repeat"/>
</dbReference>
<dbReference type="Proteomes" id="UP000320762">
    <property type="component" value="Unassembled WGS sequence"/>
</dbReference>